<keyword evidence="1" id="KW-1133">Transmembrane helix</keyword>
<feature type="transmembrane region" description="Helical" evidence="1">
    <location>
        <begin position="78"/>
        <end position="95"/>
    </location>
</feature>
<feature type="transmembrane region" description="Helical" evidence="1">
    <location>
        <begin position="220"/>
        <end position="240"/>
    </location>
</feature>
<reference evidence="2 3" key="1">
    <citation type="journal article" date="2017" name="ISME J.">
        <title>Energy and carbon metabolisms in a deep terrestrial subsurface fluid microbial community.</title>
        <authorList>
            <person name="Momper L."/>
            <person name="Jungbluth S.P."/>
            <person name="Lee M.D."/>
            <person name="Amend J.P."/>
        </authorList>
    </citation>
    <scope>NUCLEOTIDE SEQUENCE [LARGE SCALE GENOMIC DNA]</scope>
    <source>
        <strain evidence="2">SURF_46</strain>
    </source>
</reference>
<sequence length="679" mass="77414">MVDKYKEYALISIVSIISVLLIFKYFNLNPLLPLNYSGDALVHYNFAKNIQVSGWWTSNPYLGAPGVQSLNDFPLTELLHILLLKTLILFGLNWYQSVNIFYILSFPLTAVISMYAMRRIGIKTAIAFPLSLIYTFIPYHFYRGVNHLFLAAYYTVPISILSAYLLASEKKLKPVETVVFPFVIASAGGYYTYFSLVFLGLGIIIKFIKTRKLFELKPGVIFLSLTLLIFMLNMSPTLIFQLRHGSNLNTGTRLISETELYGLKIIQLLLPVEDHNLSILNKVYKRYGQHGLGLTITENQYSSLGLISSVGFLLLLAYAAFGVFIEKADKNFIAKINIFSIFNLTAVLFGTIGGFSLFLSSYMTPVFRSVNRISIFIAFFSLVALGLLIQKYVKDRYAIVLVFVMLSVSLYDQISIGVMRNFRDDQKGFLALKNYAYQLEGIAGKDSMIYTLPYGHYPEGEDKKIMRLALLTDSIKWSAGAETWRAISYWQYNNTRLEIERFLENIIKEGFTGLVIHPEGYDQAKVEEIKRILSDEGFKSYNDEFVYFDLKKYAEANNINKDPTKVFYYIGGKCVHDYTDLNKVITKYWCVDSARINFENRTSRTLKYNVNATLQFPAGIEDFSLTVEVKPGYSTKYIYKAAEHDGAFPLPGNEIKWPLNIGYPNMLLQNVIVTEVPDV</sequence>
<feature type="transmembrane region" description="Helical" evidence="1">
    <location>
        <begin position="396"/>
        <end position="414"/>
    </location>
</feature>
<keyword evidence="1" id="KW-0472">Membrane</keyword>
<name>A0A3A4ZFJ2_UNCKA</name>
<evidence type="ECO:0000313" key="3">
    <source>
        <dbReference type="Proteomes" id="UP000265540"/>
    </source>
</evidence>
<dbReference type="Proteomes" id="UP000265540">
    <property type="component" value="Unassembled WGS sequence"/>
</dbReference>
<feature type="transmembrane region" description="Helical" evidence="1">
    <location>
        <begin position="336"/>
        <end position="358"/>
    </location>
</feature>
<feature type="transmembrane region" description="Helical" evidence="1">
    <location>
        <begin position="148"/>
        <end position="167"/>
    </location>
</feature>
<feature type="transmembrane region" description="Helical" evidence="1">
    <location>
        <begin position="179"/>
        <end position="208"/>
    </location>
</feature>
<evidence type="ECO:0000256" key="1">
    <source>
        <dbReference type="SAM" id="Phobius"/>
    </source>
</evidence>
<accession>A0A3A4ZFJ2</accession>
<gene>
    <name evidence="2" type="ORF">C4561_01240</name>
</gene>
<organism evidence="2 3">
    <name type="scientific">candidate division WWE3 bacterium</name>
    <dbReference type="NCBI Taxonomy" id="2053526"/>
    <lineage>
        <taxon>Bacteria</taxon>
        <taxon>Katanobacteria</taxon>
    </lineage>
</organism>
<dbReference type="EMBL" id="QZJF01000006">
    <property type="protein sequence ID" value="RJR27893.1"/>
    <property type="molecule type" value="Genomic_DNA"/>
</dbReference>
<keyword evidence="1" id="KW-0812">Transmembrane</keyword>
<feature type="transmembrane region" description="Helical" evidence="1">
    <location>
        <begin position="301"/>
        <end position="324"/>
    </location>
</feature>
<protein>
    <recommendedName>
        <fullName evidence="4">Glycosyltransferase RgtA/B/C/D-like domain-containing protein</fullName>
    </recommendedName>
</protein>
<dbReference type="AlphaFoldDB" id="A0A3A4ZFJ2"/>
<evidence type="ECO:0000313" key="2">
    <source>
        <dbReference type="EMBL" id="RJR27893.1"/>
    </source>
</evidence>
<feature type="transmembrane region" description="Helical" evidence="1">
    <location>
        <begin position="100"/>
        <end position="116"/>
    </location>
</feature>
<feature type="transmembrane region" description="Helical" evidence="1">
    <location>
        <begin position="370"/>
        <end position="389"/>
    </location>
</feature>
<feature type="transmembrane region" description="Helical" evidence="1">
    <location>
        <begin position="7"/>
        <end position="26"/>
    </location>
</feature>
<feature type="transmembrane region" description="Helical" evidence="1">
    <location>
        <begin position="122"/>
        <end position="141"/>
    </location>
</feature>
<proteinExistence type="predicted"/>
<comment type="caution">
    <text evidence="2">The sequence shown here is derived from an EMBL/GenBank/DDBJ whole genome shotgun (WGS) entry which is preliminary data.</text>
</comment>
<evidence type="ECO:0008006" key="4">
    <source>
        <dbReference type="Google" id="ProtNLM"/>
    </source>
</evidence>